<feature type="compositionally biased region" description="Polar residues" evidence="10">
    <location>
        <begin position="387"/>
        <end position="398"/>
    </location>
</feature>
<feature type="region of interest" description="Disordered" evidence="10">
    <location>
        <begin position="1"/>
        <end position="84"/>
    </location>
</feature>
<feature type="compositionally biased region" description="Basic and acidic residues" evidence="10">
    <location>
        <begin position="456"/>
        <end position="465"/>
    </location>
</feature>
<evidence type="ECO:0000256" key="2">
    <source>
        <dbReference type="ARBA" id="ARBA00012254"/>
    </source>
</evidence>
<keyword evidence="14" id="KW-1185">Reference proteome</keyword>
<evidence type="ECO:0000256" key="4">
    <source>
        <dbReference type="ARBA" id="ARBA00022679"/>
    </source>
</evidence>
<dbReference type="Gene3D" id="3.40.50.170">
    <property type="entry name" value="Formyl transferase, N-terminal domain"/>
    <property type="match status" value="1"/>
</dbReference>
<feature type="compositionally biased region" description="Basic and acidic residues" evidence="10">
    <location>
        <begin position="287"/>
        <end position="298"/>
    </location>
</feature>
<feature type="region of interest" description="Disordered" evidence="10">
    <location>
        <begin position="360"/>
        <end position="646"/>
    </location>
</feature>
<comment type="catalytic activity">
    <reaction evidence="9">
        <text>N(1)-(5-phospho-beta-D-ribosyl)glycinamide + (6R)-10-formyltetrahydrofolate = N(2)-formyl-N(1)-(5-phospho-beta-D-ribosyl)glycinamide + (6S)-5,6,7,8-tetrahydrofolate + H(+)</text>
        <dbReference type="Rhea" id="RHEA:15053"/>
        <dbReference type="ChEBI" id="CHEBI:15378"/>
        <dbReference type="ChEBI" id="CHEBI:57453"/>
        <dbReference type="ChEBI" id="CHEBI:143788"/>
        <dbReference type="ChEBI" id="CHEBI:147286"/>
        <dbReference type="ChEBI" id="CHEBI:195366"/>
        <dbReference type="EC" id="2.1.2.2"/>
    </reaction>
</comment>
<feature type="domain" description="RING-type" evidence="12">
    <location>
        <begin position="761"/>
        <end position="792"/>
    </location>
</feature>
<organism evidence="13 14">
    <name type="scientific">Aspergillus versicolor CBS 583.65</name>
    <dbReference type="NCBI Taxonomy" id="1036611"/>
    <lineage>
        <taxon>Eukaryota</taxon>
        <taxon>Fungi</taxon>
        <taxon>Dikarya</taxon>
        <taxon>Ascomycota</taxon>
        <taxon>Pezizomycotina</taxon>
        <taxon>Eurotiomycetes</taxon>
        <taxon>Eurotiomycetidae</taxon>
        <taxon>Eurotiales</taxon>
        <taxon>Aspergillaceae</taxon>
        <taxon>Aspergillus</taxon>
        <taxon>Aspergillus subgen. Nidulantes</taxon>
    </lineage>
</organism>
<protein>
    <recommendedName>
        <fullName evidence="3">Phosphoribosylglycinamide formyltransferase</fullName>
        <ecNumber evidence="2">2.1.2.2</ecNumber>
    </recommendedName>
    <alternativeName>
        <fullName evidence="8">5'-phosphoribosylglycinamide transformylase</fullName>
    </alternativeName>
    <alternativeName>
        <fullName evidence="7">GAR transformylase</fullName>
    </alternativeName>
</protein>
<dbReference type="AlphaFoldDB" id="A0A1L9PHX4"/>
<dbReference type="InterPro" id="IPR004607">
    <property type="entry name" value="GART"/>
</dbReference>
<dbReference type="PANTHER" id="PTHR43369">
    <property type="entry name" value="PHOSPHORIBOSYLGLYCINAMIDE FORMYLTRANSFERASE"/>
    <property type="match status" value="1"/>
</dbReference>
<dbReference type="InterPro" id="IPR036477">
    <property type="entry name" value="Formyl_transf_N_sf"/>
</dbReference>
<evidence type="ECO:0000256" key="10">
    <source>
        <dbReference type="SAM" id="MobiDB-lite"/>
    </source>
</evidence>
<dbReference type="GO" id="GO:0006189">
    <property type="term" value="P:'de novo' IMP biosynthetic process"/>
    <property type="evidence" value="ECO:0007669"/>
    <property type="project" value="InterPro"/>
</dbReference>
<sequence length="1073" mass="116045">MGQSSSTQREQRHQFPTEHTIPHQRSSTRNRHEDMNNGHNTEQVGDIDPLTSQEAGSSDVPMIHPGEMSLPSESWQSPIATSGDIPGLSRQMGNIQEETGSQYGASQQDIQSAILARVARRQSAMSRLGSRILPNSVIRGLLNSEEETPAEGHAHRHGIVSRTIPRSEVNQSSPRFSPFASLSSRGGNRRRSFRGPYFNPRSDAGMNSHSGYPGMSSSVSTESPAEAGGWRRSVRLRRVGHSISTPIAQMFGQPSPGPSQEQGPENAPIFHNPDPVDFIPQPGPIDTRMDFDSPHELDSGEPALGDQQPTSPLLSSQTHPSARHFPSLLRARPSRALRREEQTPLSRVLQLAATAIAAQLSGGPSPALPNIQSLGNNNDGQDGSLESFIQSLQRATSGPQPPADTPDTREEEPPPTPVNFMRVFRFANSDSPRSPDASNRARAEPGDAPNNEGNMDTDHHADGPEGRTVTLVVVGVRSVPSGNSPSPGDQQPPALPGLDALLRLPFLAPGAFPPRRPAATTTSSRPTPPGVSSNDDIPPPLGSSNTLRRLSDAGSRGPPSSLPSIVSDSPPGPHPPPSTPAEPGLSAVSSGASTPSRRLSTASAMSPNVLPQLNENRSMQPAVETSDEAFPPSTSHQRRRSDSEFARHREQLGSGAARRNGVVEPDNHNAPTGRSWLIYVVGTNLSENHPAFAAPSLFTDNPTYEDMILLSSLLGPVKPPVATQEDLTSAGGLYRVVEYGGSLSAESADHSGAIQLTEGERCLICLSEYEAAEEVRQLTKCEHIYHRICIDQVPWRSLPFLPLSFLASDIHCCITSFDFGCWGPDTFQVKPVFMIGVRHPPSPTLSVSMSTIPQGLAQKMNPIRVTVLISGSGTNLQAVIDDTTLPAKIIRVISNRKDAFGLERARRADIPTHYHNLVKYKKQQPATPEGVQRAREEYDAELARLVLEDKPDLVACLGFMHVLSEGFLGPLEAKGLRIINLHPALPGEFNGANAIERAHQAWLDGKTERTGVMIHNVISEVDMGKPILVKEIPFVKGVDEDLHTFEQKVHEIEWGVVIEGLQKTIEEIRSTKS</sequence>
<evidence type="ECO:0000256" key="7">
    <source>
        <dbReference type="ARBA" id="ARBA00041324"/>
    </source>
</evidence>
<evidence type="ECO:0000256" key="1">
    <source>
        <dbReference type="ARBA" id="ARBA00005054"/>
    </source>
</evidence>
<dbReference type="PANTHER" id="PTHR43369:SF2">
    <property type="entry name" value="PHOSPHORIBOSYLGLYCINAMIDE FORMYLTRANSFERASE"/>
    <property type="match status" value="1"/>
</dbReference>
<dbReference type="Pfam" id="PF00551">
    <property type="entry name" value="Formyl_trans_N"/>
    <property type="match status" value="1"/>
</dbReference>
<dbReference type="RefSeq" id="XP_040666899.1">
    <property type="nucleotide sequence ID" value="XM_040806636.1"/>
</dbReference>
<accession>A0A1L9PHX4</accession>
<dbReference type="EC" id="2.1.2.2" evidence="2"/>
<evidence type="ECO:0000256" key="3">
    <source>
        <dbReference type="ARBA" id="ARBA00022076"/>
    </source>
</evidence>
<evidence type="ECO:0000256" key="8">
    <source>
        <dbReference type="ARBA" id="ARBA00041682"/>
    </source>
</evidence>
<keyword evidence="5" id="KW-0658">Purine biosynthesis</keyword>
<comment type="similarity">
    <text evidence="6">Belongs to the GART family.</text>
</comment>
<reference evidence="14" key="1">
    <citation type="journal article" date="2017" name="Genome Biol.">
        <title>Comparative genomics reveals high biological diversity and specific adaptations in the industrially and medically important fungal genus Aspergillus.</title>
        <authorList>
            <person name="de Vries R.P."/>
            <person name="Riley R."/>
            <person name="Wiebenga A."/>
            <person name="Aguilar-Osorio G."/>
            <person name="Amillis S."/>
            <person name="Uchima C.A."/>
            <person name="Anderluh G."/>
            <person name="Asadollahi M."/>
            <person name="Askin M."/>
            <person name="Barry K."/>
            <person name="Battaglia E."/>
            <person name="Bayram O."/>
            <person name="Benocci T."/>
            <person name="Braus-Stromeyer S.A."/>
            <person name="Caldana C."/>
            <person name="Canovas D."/>
            <person name="Cerqueira G.C."/>
            <person name="Chen F."/>
            <person name="Chen W."/>
            <person name="Choi C."/>
            <person name="Clum A."/>
            <person name="Dos Santos R.A."/>
            <person name="Damasio A.R."/>
            <person name="Diallinas G."/>
            <person name="Emri T."/>
            <person name="Fekete E."/>
            <person name="Flipphi M."/>
            <person name="Freyberg S."/>
            <person name="Gallo A."/>
            <person name="Gournas C."/>
            <person name="Habgood R."/>
            <person name="Hainaut M."/>
            <person name="Harispe M.L."/>
            <person name="Henrissat B."/>
            <person name="Hilden K.S."/>
            <person name="Hope R."/>
            <person name="Hossain A."/>
            <person name="Karabika E."/>
            <person name="Karaffa L."/>
            <person name="Karanyi Z."/>
            <person name="Krasevec N."/>
            <person name="Kuo A."/>
            <person name="Kusch H."/>
            <person name="LaButti K."/>
            <person name="Lagendijk E.L."/>
            <person name="Lapidus A."/>
            <person name="Levasseur A."/>
            <person name="Lindquist E."/>
            <person name="Lipzen A."/>
            <person name="Logrieco A.F."/>
            <person name="MacCabe A."/>
            <person name="Maekelae M.R."/>
            <person name="Malavazi I."/>
            <person name="Melin P."/>
            <person name="Meyer V."/>
            <person name="Mielnichuk N."/>
            <person name="Miskei M."/>
            <person name="Molnar A.P."/>
            <person name="Mule G."/>
            <person name="Ngan C.Y."/>
            <person name="Orejas M."/>
            <person name="Orosz E."/>
            <person name="Ouedraogo J.P."/>
            <person name="Overkamp K.M."/>
            <person name="Park H.-S."/>
            <person name="Perrone G."/>
            <person name="Piumi F."/>
            <person name="Punt P.J."/>
            <person name="Ram A.F."/>
            <person name="Ramon A."/>
            <person name="Rauscher S."/>
            <person name="Record E."/>
            <person name="Riano-Pachon D.M."/>
            <person name="Robert V."/>
            <person name="Roehrig J."/>
            <person name="Ruller R."/>
            <person name="Salamov A."/>
            <person name="Salih N.S."/>
            <person name="Samson R.A."/>
            <person name="Sandor E."/>
            <person name="Sanguinetti M."/>
            <person name="Schuetze T."/>
            <person name="Sepcic K."/>
            <person name="Shelest E."/>
            <person name="Sherlock G."/>
            <person name="Sophianopoulou V."/>
            <person name="Squina F.M."/>
            <person name="Sun H."/>
            <person name="Susca A."/>
            <person name="Todd R.B."/>
            <person name="Tsang A."/>
            <person name="Unkles S.E."/>
            <person name="van de Wiele N."/>
            <person name="van Rossen-Uffink D."/>
            <person name="Oliveira J.V."/>
            <person name="Vesth T.C."/>
            <person name="Visser J."/>
            <person name="Yu J.-H."/>
            <person name="Zhou M."/>
            <person name="Andersen M.R."/>
            <person name="Archer D.B."/>
            <person name="Baker S.E."/>
            <person name="Benoit I."/>
            <person name="Brakhage A.A."/>
            <person name="Braus G.H."/>
            <person name="Fischer R."/>
            <person name="Frisvad J.C."/>
            <person name="Goldman G.H."/>
            <person name="Houbraken J."/>
            <person name="Oakley B."/>
            <person name="Pocsi I."/>
            <person name="Scazzocchio C."/>
            <person name="Seiboth B."/>
            <person name="vanKuyk P.A."/>
            <person name="Wortman J."/>
            <person name="Dyer P.S."/>
            <person name="Grigoriev I.V."/>
        </authorList>
    </citation>
    <scope>NUCLEOTIDE SEQUENCE [LARGE SCALE GENOMIC DNA]</scope>
    <source>
        <strain evidence="14">CBS 583.65</strain>
    </source>
</reference>
<evidence type="ECO:0000259" key="11">
    <source>
        <dbReference type="Pfam" id="PF00551"/>
    </source>
</evidence>
<feature type="compositionally biased region" description="Polar residues" evidence="10">
    <location>
        <begin position="307"/>
        <end position="320"/>
    </location>
</feature>
<evidence type="ECO:0000313" key="14">
    <source>
        <dbReference type="Proteomes" id="UP000184073"/>
    </source>
</evidence>
<feature type="compositionally biased region" description="Polar residues" evidence="10">
    <location>
        <begin position="370"/>
        <end position="381"/>
    </location>
</feature>
<evidence type="ECO:0000256" key="9">
    <source>
        <dbReference type="ARBA" id="ARBA00047664"/>
    </source>
</evidence>
<feature type="region of interest" description="Disordered" evidence="10">
    <location>
        <begin position="245"/>
        <end position="344"/>
    </location>
</feature>
<keyword evidence="4" id="KW-0808">Transferase</keyword>
<dbReference type="SUPFAM" id="SSF57850">
    <property type="entry name" value="RING/U-box"/>
    <property type="match status" value="1"/>
</dbReference>
<feature type="compositionally biased region" description="Polar residues" evidence="10">
    <location>
        <begin position="587"/>
        <end position="619"/>
    </location>
</feature>
<comment type="pathway">
    <text evidence="1">Purine metabolism; IMP biosynthesis via de novo pathway; N(2)-formyl-N(1)-(5-phospho-D-ribosyl)glycinamide from N(1)-(5-phospho-D-ribosyl)glycinamide (10-formyl THF route): step 1/1.</text>
</comment>
<proteinExistence type="inferred from homology"/>
<feature type="compositionally biased region" description="Polar residues" evidence="10">
    <location>
        <begin position="71"/>
        <end position="80"/>
    </location>
</feature>
<feature type="compositionally biased region" description="Low complexity" evidence="10">
    <location>
        <begin position="252"/>
        <end position="265"/>
    </location>
</feature>
<feature type="compositionally biased region" description="Pro residues" evidence="10">
    <location>
        <begin position="570"/>
        <end position="580"/>
    </location>
</feature>
<dbReference type="NCBIfam" id="TIGR00639">
    <property type="entry name" value="PurN"/>
    <property type="match status" value="1"/>
</dbReference>
<dbReference type="GO" id="GO:0004644">
    <property type="term" value="F:phosphoribosylglycinamide formyltransferase activity"/>
    <property type="evidence" value="ECO:0007669"/>
    <property type="project" value="UniProtKB-EC"/>
</dbReference>
<dbReference type="FunFam" id="3.40.50.170:FF:000009">
    <property type="entry name" value="Phosphoribosylglycinamide formyltransferase (Eurofung)"/>
    <property type="match status" value="1"/>
</dbReference>
<dbReference type="OrthoDB" id="8062037at2759"/>
<feature type="compositionally biased region" description="Low complexity" evidence="10">
    <location>
        <begin position="501"/>
        <end position="510"/>
    </location>
</feature>
<evidence type="ECO:0000256" key="5">
    <source>
        <dbReference type="ARBA" id="ARBA00022755"/>
    </source>
</evidence>
<dbReference type="Proteomes" id="UP000184073">
    <property type="component" value="Unassembled WGS sequence"/>
</dbReference>
<feature type="compositionally biased region" description="Low complexity" evidence="10">
    <location>
        <begin position="472"/>
        <end position="488"/>
    </location>
</feature>
<evidence type="ECO:0000313" key="13">
    <source>
        <dbReference type="EMBL" id="OJJ01137.1"/>
    </source>
</evidence>
<feature type="region of interest" description="Disordered" evidence="10">
    <location>
        <begin position="146"/>
        <end position="232"/>
    </location>
</feature>
<name>A0A1L9PHX4_ASPVE</name>
<dbReference type="Pfam" id="PF13639">
    <property type="entry name" value="zf-RING_2"/>
    <property type="match status" value="1"/>
</dbReference>
<dbReference type="InterPro" id="IPR002376">
    <property type="entry name" value="Formyl_transf_N"/>
</dbReference>
<dbReference type="SUPFAM" id="SSF53328">
    <property type="entry name" value="Formyltransferase"/>
    <property type="match status" value="1"/>
</dbReference>
<dbReference type="VEuPathDB" id="FungiDB:ASPVEDRAFT_129482"/>
<evidence type="ECO:0000256" key="6">
    <source>
        <dbReference type="ARBA" id="ARBA00038440"/>
    </source>
</evidence>
<feature type="compositionally biased region" description="Polar residues" evidence="10">
    <location>
        <begin position="205"/>
        <end position="223"/>
    </location>
</feature>
<evidence type="ECO:0000259" key="12">
    <source>
        <dbReference type="Pfam" id="PF13639"/>
    </source>
</evidence>
<dbReference type="STRING" id="1036611.A0A1L9PHX4"/>
<dbReference type="InterPro" id="IPR001841">
    <property type="entry name" value="Znf_RING"/>
</dbReference>
<feature type="domain" description="Formyl transferase N-terminal" evidence="11">
    <location>
        <begin position="864"/>
        <end position="1058"/>
    </location>
</feature>
<gene>
    <name evidence="13" type="ORF">ASPVEDRAFT_129482</name>
</gene>
<dbReference type="Gene3D" id="3.30.40.10">
    <property type="entry name" value="Zinc/RING finger domain, C3HC4 (zinc finger)"/>
    <property type="match status" value="1"/>
</dbReference>
<dbReference type="InterPro" id="IPR013083">
    <property type="entry name" value="Znf_RING/FYVE/PHD"/>
</dbReference>
<dbReference type="GO" id="GO:0005737">
    <property type="term" value="C:cytoplasm"/>
    <property type="evidence" value="ECO:0007669"/>
    <property type="project" value="TreeGrafter"/>
</dbReference>
<dbReference type="EMBL" id="KV878128">
    <property type="protein sequence ID" value="OJJ01137.1"/>
    <property type="molecule type" value="Genomic_DNA"/>
</dbReference>
<dbReference type="GeneID" id="63722147"/>